<dbReference type="EMBL" id="BRYB01000828">
    <property type="protein sequence ID" value="GMI38498.1"/>
    <property type="molecule type" value="Genomic_DNA"/>
</dbReference>
<proteinExistence type="predicted"/>
<feature type="chain" id="PRO_5047361394" evidence="1">
    <location>
        <begin position="19"/>
        <end position="391"/>
    </location>
</feature>
<reference evidence="2 3" key="1">
    <citation type="journal article" date="2023" name="Commun. Biol.">
        <title>Genome analysis of Parmales, the sister group of diatoms, reveals the evolutionary specialization of diatoms from phago-mixotrophs to photoautotrophs.</title>
        <authorList>
            <person name="Ban H."/>
            <person name="Sato S."/>
            <person name="Yoshikawa S."/>
            <person name="Yamada K."/>
            <person name="Nakamura Y."/>
            <person name="Ichinomiya M."/>
            <person name="Sato N."/>
            <person name="Blanc-Mathieu R."/>
            <person name="Endo H."/>
            <person name="Kuwata A."/>
            <person name="Ogata H."/>
        </authorList>
    </citation>
    <scope>NUCLEOTIDE SEQUENCE [LARGE SCALE GENOMIC DNA]</scope>
</reference>
<keyword evidence="3" id="KW-1185">Reference proteome</keyword>
<sequence>MAPLLPLLLLLLAPPGLAFQPIAPSPTLSYHTSSPLTAPAPRRSPALLLAKPDDSPGSSPGSWSGSLSISSKLSSASSFALDVVTSAFARLALITYVCYNVPFLNAFFARFLQSAQAALQTETARSLALFLARQLISTGVPAFAVTAAALLVLSAVKDSSPDRKPPGKAPSALDTYQAFFDEEEPAGGTPLLQRLLKKKQGPGSPGPQEYFKLQSLNELYKSYDFSFTSALQSRPRALINYRRKGVRAVVSDALLAYGVRKPLSDDLGEELIKLESDFLVDGKRVLDRLSSARSGLSAGLSDEIFNLVGTNATSVAVEVAEARASNSSGITLFGKKDKSQERKVIGEVVAAETKILKLEMEFARDVADVFLRADPEQESISNAGVVAAEKL</sequence>
<dbReference type="Proteomes" id="UP001165060">
    <property type="component" value="Unassembled WGS sequence"/>
</dbReference>
<gene>
    <name evidence="2" type="ORF">TeGR_g6708</name>
</gene>
<feature type="non-terminal residue" evidence="2">
    <location>
        <position position="391"/>
    </location>
</feature>
<comment type="caution">
    <text evidence="2">The sequence shown here is derived from an EMBL/GenBank/DDBJ whole genome shotgun (WGS) entry which is preliminary data.</text>
</comment>
<evidence type="ECO:0000313" key="2">
    <source>
        <dbReference type="EMBL" id="GMI38498.1"/>
    </source>
</evidence>
<keyword evidence="1" id="KW-0732">Signal</keyword>
<name>A0ABQ6N1R1_9STRA</name>
<evidence type="ECO:0000256" key="1">
    <source>
        <dbReference type="SAM" id="SignalP"/>
    </source>
</evidence>
<evidence type="ECO:0000313" key="3">
    <source>
        <dbReference type="Proteomes" id="UP001165060"/>
    </source>
</evidence>
<organism evidence="2 3">
    <name type="scientific">Tetraparma gracilis</name>
    <dbReference type="NCBI Taxonomy" id="2962635"/>
    <lineage>
        <taxon>Eukaryota</taxon>
        <taxon>Sar</taxon>
        <taxon>Stramenopiles</taxon>
        <taxon>Ochrophyta</taxon>
        <taxon>Bolidophyceae</taxon>
        <taxon>Parmales</taxon>
        <taxon>Triparmaceae</taxon>
        <taxon>Tetraparma</taxon>
    </lineage>
</organism>
<accession>A0ABQ6N1R1</accession>
<feature type="signal peptide" evidence="1">
    <location>
        <begin position="1"/>
        <end position="18"/>
    </location>
</feature>
<protein>
    <submittedName>
        <fullName evidence="2">Uncharacterized protein</fullName>
    </submittedName>
</protein>